<dbReference type="Pfam" id="PF11790">
    <property type="entry name" value="Glyco_hydro_cc"/>
    <property type="match status" value="1"/>
</dbReference>
<dbReference type="SUPFAM" id="SSF51445">
    <property type="entry name" value="(Trans)glycosidases"/>
    <property type="match status" value="1"/>
</dbReference>
<evidence type="ECO:0000313" key="5">
    <source>
        <dbReference type="Proteomes" id="UP000501812"/>
    </source>
</evidence>
<proteinExistence type="predicted"/>
<dbReference type="KEGG" id="luo:HHL09_19755"/>
<dbReference type="Gene3D" id="2.60.40.10">
    <property type="entry name" value="Immunoglobulins"/>
    <property type="match status" value="1"/>
</dbReference>
<keyword evidence="1" id="KW-0732">Signal</keyword>
<dbReference type="PANTHER" id="PTHR42535:SF2">
    <property type="entry name" value="CHROMOSOME UNDETERMINED SCAFFOLD_146, WHOLE GENOME SHOTGUN SEQUENCE"/>
    <property type="match status" value="1"/>
</dbReference>
<dbReference type="InterPro" id="IPR024655">
    <property type="entry name" value="Asl1_glyco_hydro_catalytic"/>
</dbReference>
<dbReference type="Pfam" id="PF05345">
    <property type="entry name" value="He_PIG"/>
    <property type="match status" value="1"/>
</dbReference>
<dbReference type="InterPro" id="IPR013320">
    <property type="entry name" value="ConA-like_dom_sf"/>
</dbReference>
<reference evidence="4 5" key="1">
    <citation type="submission" date="2020-04" db="EMBL/GenBank/DDBJ databases">
        <title>Luteolibacter sp. G-1-1-1 isolated from soil.</title>
        <authorList>
            <person name="Dahal R.H."/>
        </authorList>
    </citation>
    <scope>NUCLEOTIDE SEQUENCE [LARGE SCALE GENOMIC DNA]</scope>
    <source>
        <strain evidence="4 5">G-1-1-1</strain>
    </source>
</reference>
<feature type="domain" description="LamG-like jellyroll fold" evidence="3">
    <location>
        <begin position="512"/>
        <end position="645"/>
    </location>
</feature>
<dbReference type="InterPro" id="IPR017853">
    <property type="entry name" value="GH"/>
</dbReference>
<dbReference type="PANTHER" id="PTHR42535">
    <property type="entry name" value="OOKINETE PROTEIN, PUTATIVE-RELATED"/>
    <property type="match status" value="1"/>
</dbReference>
<evidence type="ECO:0000259" key="3">
    <source>
        <dbReference type="SMART" id="SM00560"/>
    </source>
</evidence>
<organism evidence="4 5">
    <name type="scientific">Luteolibacter luteus</name>
    <dbReference type="NCBI Taxonomy" id="2728835"/>
    <lineage>
        <taxon>Bacteria</taxon>
        <taxon>Pseudomonadati</taxon>
        <taxon>Verrucomicrobiota</taxon>
        <taxon>Verrucomicrobiia</taxon>
        <taxon>Verrucomicrobiales</taxon>
        <taxon>Verrucomicrobiaceae</taxon>
        <taxon>Luteolibacter</taxon>
    </lineage>
</organism>
<evidence type="ECO:0000256" key="1">
    <source>
        <dbReference type="ARBA" id="ARBA00022729"/>
    </source>
</evidence>
<dbReference type="Gene3D" id="3.20.20.80">
    <property type="entry name" value="Glycosidases"/>
    <property type="match status" value="1"/>
</dbReference>
<keyword evidence="2" id="KW-1015">Disulfide bond</keyword>
<dbReference type="RefSeq" id="WP_169456351.1">
    <property type="nucleotide sequence ID" value="NZ_CP051774.1"/>
</dbReference>
<keyword evidence="5" id="KW-1185">Reference proteome</keyword>
<dbReference type="EMBL" id="CP051774">
    <property type="protein sequence ID" value="QJE97925.1"/>
    <property type="molecule type" value="Genomic_DNA"/>
</dbReference>
<name>A0A858RMI8_9BACT</name>
<accession>A0A858RMI8</accession>
<dbReference type="InterPro" id="IPR006558">
    <property type="entry name" value="LamG-like"/>
</dbReference>
<evidence type="ECO:0000256" key="2">
    <source>
        <dbReference type="ARBA" id="ARBA00023157"/>
    </source>
</evidence>
<dbReference type="Pfam" id="PF13385">
    <property type="entry name" value="Laminin_G_3"/>
    <property type="match status" value="3"/>
</dbReference>
<gene>
    <name evidence="4" type="ORF">HHL09_19755</name>
</gene>
<dbReference type="InterPro" id="IPR013783">
    <property type="entry name" value="Ig-like_fold"/>
</dbReference>
<feature type="domain" description="LamG-like jellyroll fold" evidence="3">
    <location>
        <begin position="801"/>
        <end position="934"/>
    </location>
</feature>
<dbReference type="Gene3D" id="2.60.120.200">
    <property type="match status" value="3"/>
</dbReference>
<evidence type="ECO:0000313" key="4">
    <source>
        <dbReference type="EMBL" id="QJE97925.1"/>
    </source>
</evidence>
<sequence>MAFLAAFSSAASAAVNLDFEKSTYSTLTSETVTLTGHSELHVTGSGDPIPGCTIHLNSEDSWVFFHNVTPSAVISSLLSRIRVNGAVAVADSNVRVVQHVAGAVVIPYTAAYQPLRVFTGAHLTGSSRGLGPYTAYGDGSLGVFSNNVRSFVLKRGYTATFAQNENGTGISRNFVAQDSDLEVSLMPSGLDGDVSFIRIFPWRWVSKKGSCDVDPGALNAKWHYNWNISANSTADREYAAIRQQPYWPGLDQDWKARGINHLLGFNEPNNPVEDAYKNLTPQGSVSDAVARWPDLLATGLRVGAPAVTDGGYGWIADFINQANAAGVRVDYVPVHYYRSYANKNDPAGAAAQMYNFLKSIYDVAQRPIWVTEFNNGANWTDNAHDPDVTQNRNAIEAMVQMMDNTPWIERYAVYSNVEWFRKTHYDDGSLTPMGTMYRDRVAPMAYQQVVPNFGNSGNAGYLFEGSTRDTISGNNPLIYGTPKIVPGKHGSALSLDGTDDYLALPGRLGDSNDFSFAAWIKWDGGANWQRIFDLGNGTANYLFLSPKSGGGTLRFAMKLNNGTEQQLNAPALTPNVWTHVAVTIAGDTGKLFVNGSLVNTNASMTINPSQIGTEGNYLGRSQFADPLFDGQLDDVRFFNSGLTDAQVAALANSTPPQFVASPSVGSAALDLPFTGDLAPLIASGNGSLTFSKISGPAWLSVAADGSLFGVPRLGDVGQSEMLVSAASSGGAITTAVIPLNVVGAELVARYAFNNSALATAGGVNAVLAGGSTYVAGQSGQAINLDGIDDHAVLPAGIASSDEITIASWVNWDGGGNWQRIFDFGNGTGSYMFLTPKSGSNTLRFVIKNGGAEQTVETTALATGTWVHLAVTLSPSGGRLYVNGSLAASNAAMTIKPADFRPATNFLGRSQFTADPYFDGRLDEFHVFRRALSAAEISSLRIAPKPVLASNPLVLAQAVPGSSYEGTISGAATVSSGTVSYSKVEGPAWLTIEPDGRVSGVPAVSESGTPAFRVRATSSISPVIATDLDLVVPVQAPADLKVHYEMDGNPADTTGIYPATASGSPGYAGGLFDQAIDLDGTDDYLQAPSGFISNLTDATFVTRFRWDGGAAWQRLFDFGNNTTQYLFLTPNSASGTMRFGITLGGNATQEYLDAPMAPAGEWTHVAVVLSGSTGTIYVNGAAVSTGTITLDPSNVAPTLNYIGKSQWPDPYFNGAIDELRIFNRALNAAEVKALAVPPAAVIVPRPGYAAWASGITFPSGKNGPEDDADGDRLSNLVEWLFGSDPLDAGSAPLPAAVRYQAAALGLADGKTYLGFSSRVRRDRPGTTLIPEAAATLDDLGSTTAAANVSQAGPPVDDGAFEIFTWYYKVPIEDVNAGFIRLRVTNQ</sequence>
<protein>
    <recommendedName>
        <fullName evidence="3">LamG-like jellyroll fold domain-containing protein</fullName>
    </recommendedName>
</protein>
<dbReference type="SUPFAM" id="SSF49899">
    <property type="entry name" value="Concanavalin A-like lectins/glucanases"/>
    <property type="match status" value="3"/>
</dbReference>
<dbReference type="SMART" id="SM00560">
    <property type="entry name" value="LamGL"/>
    <property type="match status" value="2"/>
</dbReference>
<dbReference type="Proteomes" id="UP000501812">
    <property type="component" value="Chromosome"/>
</dbReference>